<evidence type="ECO:0000313" key="1">
    <source>
        <dbReference type="EMBL" id="SVA87281.1"/>
    </source>
</evidence>
<dbReference type="Pfam" id="PF17645">
    <property type="entry name" value="Amdase"/>
    <property type="match status" value="1"/>
</dbReference>
<dbReference type="PANTHER" id="PTHR40267:SF1">
    <property type="entry name" value="BLR3294 PROTEIN"/>
    <property type="match status" value="1"/>
</dbReference>
<proteinExistence type="predicted"/>
<name>A0A381ZEA1_9ZZZZ</name>
<reference evidence="1" key="1">
    <citation type="submission" date="2018-05" db="EMBL/GenBank/DDBJ databases">
        <authorList>
            <person name="Lanie J.A."/>
            <person name="Ng W.-L."/>
            <person name="Kazmierczak K.M."/>
            <person name="Andrzejewski T.M."/>
            <person name="Davidsen T.M."/>
            <person name="Wayne K.J."/>
            <person name="Tettelin H."/>
            <person name="Glass J.I."/>
            <person name="Rusch D."/>
            <person name="Podicherti R."/>
            <person name="Tsui H.-C.T."/>
            <person name="Winkler M.E."/>
        </authorList>
    </citation>
    <scope>NUCLEOTIDE SEQUENCE</scope>
</reference>
<organism evidence="1">
    <name type="scientific">marine metagenome</name>
    <dbReference type="NCBI Taxonomy" id="408172"/>
    <lineage>
        <taxon>unclassified sequences</taxon>
        <taxon>metagenomes</taxon>
        <taxon>ecological metagenomes</taxon>
    </lineage>
</organism>
<protein>
    <recommendedName>
        <fullName evidence="2">Asp/Glu racemase</fullName>
    </recommendedName>
</protein>
<evidence type="ECO:0008006" key="2">
    <source>
        <dbReference type="Google" id="ProtNLM"/>
    </source>
</evidence>
<sequence>MTSLHETREEFVNIKGIPFDVDEGIAGRARIGLIVLASDHTVEHEFRQVVTMPGVALYEARIPNSPTINPDTLRAMAEHIADRAALILPGVSLDVVAYACTAASIVLGEERVFELIRNGRPEALPTTPITAAFAAFRALGKTRIGVLTPYRDDVNAMVRQYIVKNGFEVPVFGSFNEDDDNRAARITTDSIRSAILDIGQHDDVDAVFLSCTSLRLTEIVDQVEQQLAKPVTSSNHALIWHTLRLAGVKETIPGFGMLYNLPAGPP</sequence>
<dbReference type="PANTHER" id="PTHR40267">
    <property type="entry name" value="BLR3294 PROTEIN"/>
    <property type="match status" value="1"/>
</dbReference>
<dbReference type="PIRSF" id="PIRSF015736">
    <property type="entry name" value="MI"/>
    <property type="match status" value="1"/>
</dbReference>
<gene>
    <name evidence="1" type="ORF">METZ01_LOCUS140135</name>
</gene>
<dbReference type="InterPro" id="IPR026286">
    <property type="entry name" value="MaiA/AMDase"/>
</dbReference>
<dbReference type="Gene3D" id="3.40.50.12500">
    <property type="match status" value="1"/>
</dbReference>
<accession>A0A381ZEA1</accession>
<dbReference type="AlphaFoldDB" id="A0A381ZEA1"/>
<dbReference type="InterPro" id="IPR053714">
    <property type="entry name" value="Iso_Racemase_Enz_sf"/>
</dbReference>
<dbReference type="EMBL" id="UINC01020890">
    <property type="protein sequence ID" value="SVA87281.1"/>
    <property type="molecule type" value="Genomic_DNA"/>
</dbReference>